<name>A0A563DZN4_9MICO</name>
<proteinExistence type="predicted"/>
<dbReference type="InterPro" id="IPR027945">
    <property type="entry name" value="SseB_C"/>
</dbReference>
<comment type="caution">
    <text evidence="3">The sequence shown here is derived from an EMBL/GenBank/DDBJ whole genome shotgun (WGS) entry which is preliminary data.</text>
</comment>
<evidence type="ECO:0000313" key="3">
    <source>
        <dbReference type="EMBL" id="TWP35728.1"/>
    </source>
</evidence>
<gene>
    <name evidence="3" type="ORF">FGL98_13035</name>
</gene>
<sequence length="266" mass="29099">MHGNLPWSPHRTTNLTRWMPMEQHVEQELTDVERLLADAIEHPGEPRPRARFTRALLKSTVLVPGQDESDGFAPLALSDADGNPMVAFFTSAAPMELALSHLGITEVRVAELPCEEFWTTSVAHNTGTTLNPMSALAKPYPVTEMSDLLRGVPEGTAVREMDAGETYHVSAPQEVPGEVLAALTEHLDSLDGVQQATLAWMRRPDGLQGYLLVVVTDLPQERVVAGMRQIVPLLAGQTIDVLVDPVGSTQDRAPGIKPFYPAEWSR</sequence>
<organism evidence="3 4">
    <name type="scientific">Leekyejoonella antrihumi</name>
    <dbReference type="NCBI Taxonomy" id="1660198"/>
    <lineage>
        <taxon>Bacteria</taxon>
        <taxon>Bacillati</taxon>
        <taxon>Actinomycetota</taxon>
        <taxon>Actinomycetes</taxon>
        <taxon>Micrococcales</taxon>
        <taxon>Dermacoccaceae</taxon>
        <taxon>Leekyejoonella</taxon>
    </lineage>
</organism>
<evidence type="ECO:0000313" key="4">
    <source>
        <dbReference type="Proteomes" id="UP000320244"/>
    </source>
</evidence>
<dbReference type="Proteomes" id="UP000320244">
    <property type="component" value="Unassembled WGS sequence"/>
</dbReference>
<reference evidence="3 4" key="1">
    <citation type="submission" date="2019-05" db="EMBL/GenBank/DDBJ databases">
        <authorList>
            <person name="Lee S.D."/>
        </authorList>
    </citation>
    <scope>NUCLEOTIDE SEQUENCE [LARGE SCALE GENOMIC DNA]</scope>
    <source>
        <strain evidence="3 4">C5-26</strain>
    </source>
</reference>
<protein>
    <recommendedName>
        <fullName evidence="5">SseB family protein</fullName>
    </recommendedName>
</protein>
<evidence type="ECO:0000259" key="2">
    <source>
        <dbReference type="Pfam" id="PF14581"/>
    </source>
</evidence>
<feature type="domain" description="SseB protein N-terminal" evidence="1">
    <location>
        <begin position="34"/>
        <end position="98"/>
    </location>
</feature>
<dbReference type="Pfam" id="PF14581">
    <property type="entry name" value="SseB_C"/>
    <property type="match status" value="1"/>
</dbReference>
<feature type="domain" description="SseB protein C-terminal" evidence="2">
    <location>
        <begin position="162"/>
        <end position="260"/>
    </location>
</feature>
<keyword evidence="4" id="KW-1185">Reference proteome</keyword>
<dbReference type="AlphaFoldDB" id="A0A563DZN4"/>
<evidence type="ECO:0008006" key="5">
    <source>
        <dbReference type="Google" id="ProtNLM"/>
    </source>
</evidence>
<dbReference type="OrthoDB" id="4963989at2"/>
<accession>A0A563DZN4</accession>
<evidence type="ECO:0000259" key="1">
    <source>
        <dbReference type="Pfam" id="PF07179"/>
    </source>
</evidence>
<dbReference type="EMBL" id="VCQV01000017">
    <property type="protein sequence ID" value="TWP35728.1"/>
    <property type="molecule type" value="Genomic_DNA"/>
</dbReference>
<dbReference type="Pfam" id="PF07179">
    <property type="entry name" value="SseB"/>
    <property type="match status" value="1"/>
</dbReference>
<reference evidence="3 4" key="2">
    <citation type="submission" date="2019-08" db="EMBL/GenBank/DDBJ databases">
        <title>Jejuicoccus antrihumi gen. nov., sp. nov., a new member of the family Dermacoccaceae isolated from a cave.</title>
        <authorList>
            <person name="Schumann P."/>
            <person name="Kim I.S."/>
        </authorList>
    </citation>
    <scope>NUCLEOTIDE SEQUENCE [LARGE SCALE GENOMIC DNA]</scope>
    <source>
        <strain evidence="3 4">C5-26</strain>
    </source>
</reference>
<dbReference type="InterPro" id="IPR009839">
    <property type="entry name" value="SseB_N"/>
</dbReference>